<dbReference type="PROSITE" id="PS00639">
    <property type="entry name" value="THIOL_PROTEASE_HIS"/>
    <property type="match status" value="1"/>
</dbReference>
<evidence type="ECO:0000256" key="6">
    <source>
        <dbReference type="ARBA" id="ARBA00029779"/>
    </source>
</evidence>
<feature type="transmembrane region" description="Helical" evidence="10">
    <location>
        <begin position="21"/>
        <end position="44"/>
    </location>
</feature>
<comment type="caution">
    <text evidence="12">The sequence shown here is derived from an EMBL/GenBank/DDBJ whole genome shotgun (WGS) entry which is preliminary data.</text>
</comment>
<feature type="domain" description="Peptidase C1A papain C-terminal" evidence="11">
    <location>
        <begin position="336"/>
        <end position="574"/>
    </location>
</feature>
<evidence type="ECO:0000313" key="12">
    <source>
        <dbReference type="EMBL" id="KAF0981583.1"/>
    </source>
</evidence>
<comment type="cofactor">
    <cofactor evidence="1">
        <name>chloride</name>
        <dbReference type="ChEBI" id="CHEBI:17996"/>
    </cofactor>
</comment>
<evidence type="ECO:0000313" key="13">
    <source>
        <dbReference type="Proteomes" id="UP000444721"/>
    </source>
</evidence>
<keyword evidence="10" id="KW-0812">Transmembrane</keyword>
<dbReference type="Pfam" id="PF00112">
    <property type="entry name" value="Peptidase_C1"/>
    <property type="match status" value="1"/>
</dbReference>
<dbReference type="AlphaFoldDB" id="A0A6A5BU05"/>
<dbReference type="InterPro" id="IPR013128">
    <property type="entry name" value="Peptidase_C1A"/>
</dbReference>
<dbReference type="InterPro" id="IPR038765">
    <property type="entry name" value="Papain-like_cys_pep_sf"/>
</dbReference>
<accession>A0A6A5BU05</accession>
<dbReference type="VEuPathDB" id="AmoebaDB:NF0052090"/>
<evidence type="ECO:0000259" key="11">
    <source>
        <dbReference type="SMART" id="SM00645"/>
    </source>
</evidence>
<evidence type="ECO:0000256" key="2">
    <source>
        <dbReference type="ARBA" id="ARBA00008455"/>
    </source>
</evidence>
<evidence type="ECO:0000256" key="10">
    <source>
        <dbReference type="SAM" id="Phobius"/>
    </source>
</evidence>
<evidence type="ECO:0000256" key="3">
    <source>
        <dbReference type="ARBA" id="ARBA00011610"/>
    </source>
</evidence>
<comment type="subunit">
    <text evidence="3">Tetramer of heterotrimers consisting of exclusion domain, heavy- and light chains.</text>
</comment>
<dbReference type="RefSeq" id="XP_044566296.1">
    <property type="nucleotide sequence ID" value="XM_044702738.1"/>
</dbReference>
<evidence type="ECO:0000256" key="8">
    <source>
        <dbReference type="ARBA" id="ARBA00032961"/>
    </source>
</evidence>
<evidence type="ECO:0000256" key="7">
    <source>
        <dbReference type="ARBA" id="ARBA00030778"/>
    </source>
</evidence>
<gene>
    <name evidence="12" type="ORF">FDP41_012240</name>
</gene>
<dbReference type="SUPFAM" id="SSF54001">
    <property type="entry name" value="Cysteine proteinases"/>
    <property type="match status" value="1"/>
</dbReference>
<evidence type="ECO:0000256" key="9">
    <source>
        <dbReference type="ARBA" id="ARBA00045556"/>
    </source>
</evidence>
<evidence type="ECO:0000256" key="4">
    <source>
        <dbReference type="ARBA" id="ARBA00014709"/>
    </source>
</evidence>
<dbReference type="PANTHER" id="PTHR12411">
    <property type="entry name" value="CYSTEINE PROTEASE FAMILY C1-RELATED"/>
    <property type="match status" value="1"/>
</dbReference>
<name>A0A6A5BU05_NAEFO</name>
<dbReference type="InterPro" id="IPR000169">
    <property type="entry name" value="Pept_cys_AS"/>
</dbReference>
<evidence type="ECO:0000256" key="1">
    <source>
        <dbReference type="ARBA" id="ARBA00001923"/>
    </source>
</evidence>
<dbReference type="GeneID" id="68119455"/>
<comment type="function">
    <text evidence="9">Thiol protease. Has dipeptidylpeptidase activity. Active against a broad range of dipeptide substrates composed of both polar and hydrophobic amino acids. Proline cannot occupy the P1 position and arginine cannot occupy the P2 position of the substrate. Can act as both an exopeptidase and endopeptidase. Activates serine proteases such as elastase, cathepsin G and granzymes A and B.</text>
</comment>
<proteinExistence type="inferred from homology"/>
<dbReference type="VEuPathDB" id="AmoebaDB:NfTy_039000"/>
<dbReference type="VEuPathDB" id="AmoebaDB:FDP41_012240"/>
<dbReference type="Proteomes" id="UP000444721">
    <property type="component" value="Unassembled WGS sequence"/>
</dbReference>
<sequence length="582" mass="66784">MTLMQGHNAIKASSSSPFRTTALLFVVSLIILIVIIGMVVEVLADIPVHCIHHNIGNNEWRLYISPPLYSLQEDERAQSIQRKQHIPLNCTRMEREDVDIARVVKVYLQLPNIVRSENKNGNVIGTWTMVYDQGFEITLVQNNYEMSMFAFSMFEKVNSTSELIRSKCHQTFVGNYRKSPYGQKNAASFGCYYAEKVYPQPTDVKVSLPINTLLYKYYDPKNQGKGLNVNNDPSFDSLADELGLDLRLMRTYDPKEKFKTDRNLIDWINTQSDHLGWTARSYSQFEQFTNEEMERMNGARSILVDKSDLKKPENNPILEEETFNIASDELDLTPPLPDNFDWRNVSGENYLTEVKNQRSCGSCYAFAAVTAIESRIRIQTKNKLKPLLAVQDIISCSPYAQKCHGGIPYSIGRHLRDFTLVPESCFPYTASEHIPCDSKCSNPPYIVKVKDYKYVGDFYGAGNEENMRREIYRHGPVSVSYLVYPDFKYYSNGIYRHSGYGYPMKKDRIKHTNNGWEPTTHSVVITGWGVDPVTGQKYWNVMNSWGRKWGEEGFFKIARGQDECAIEAEPVAFYPQVIYTNA</sequence>
<dbReference type="Pfam" id="PF08773">
    <property type="entry name" value="CathepsinC_exc"/>
    <property type="match status" value="1"/>
</dbReference>
<dbReference type="InterPro" id="IPR025660">
    <property type="entry name" value="Pept_his_AS"/>
</dbReference>
<organism evidence="12 13">
    <name type="scientific">Naegleria fowleri</name>
    <name type="common">Brain eating amoeba</name>
    <dbReference type="NCBI Taxonomy" id="5763"/>
    <lineage>
        <taxon>Eukaryota</taxon>
        <taxon>Discoba</taxon>
        <taxon>Heterolobosea</taxon>
        <taxon>Tetramitia</taxon>
        <taxon>Eutetramitia</taxon>
        <taxon>Vahlkampfiidae</taxon>
        <taxon>Naegleria</taxon>
    </lineage>
</organism>
<evidence type="ECO:0000256" key="5">
    <source>
        <dbReference type="ARBA" id="ARBA00029762"/>
    </source>
</evidence>
<dbReference type="PROSITE" id="PS00139">
    <property type="entry name" value="THIOL_PROTEASE_CYS"/>
    <property type="match status" value="1"/>
</dbReference>
<dbReference type="PRINTS" id="PR00705">
    <property type="entry name" value="PAPAIN"/>
</dbReference>
<dbReference type="OMA" id="CYIASQM"/>
<keyword evidence="10" id="KW-1133">Transmembrane helix</keyword>
<reference evidence="12 13" key="1">
    <citation type="journal article" date="2019" name="Sci. Rep.">
        <title>Nanopore sequencing improves the draft genome of the human pathogenic amoeba Naegleria fowleri.</title>
        <authorList>
            <person name="Liechti N."/>
            <person name="Schurch N."/>
            <person name="Bruggmann R."/>
            <person name="Wittwer M."/>
        </authorList>
    </citation>
    <scope>NUCLEOTIDE SEQUENCE [LARGE SCALE GENOMIC DNA]</scope>
    <source>
        <strain evidence="12 13">ATCC 30894</strain>
    </source>
</reference>
<dbReference type="GO" id="GO:0008234">
    <property type="term" value="F:cysteine-type peptidase activity"/>
    <property type="evidence" value="ECO:0007669"/>
    <property type="project" value="InterPro"/>
</dbReference>
<dbReference type="Gene3D" id="2.40.128.80">
    <property type="entry name" value="Cathepsin C, exclusion domain"/>
    <property type="match status" value="1"/>
</dbReference>
<dbReference type="EMBL" id="VFQX01000013">
    <property type="protein sequence ID" value="KAF0981583.1"/>
    <property type="molecule type" value="Genomic_DNA"/>
</dbReference>
<dbReference type="InterPro" id="IPR000668">
    <property type="entry name" value="Peptidase_C1A_C"/>
</dbReference>
<dbReference type="OrthoDB" id="3789175at2759"/>
<dbReference type="GO" id="GO:0006508">
    <property type="term" value="P:proteolysis"/>
    <property type="evidence" value="ECO:0007669"/>
    <property type="project" value="InterPro"/>
</dbReference>
<dbReference type="SUPFAM" id="SSF75001">
    <property type="entry name" value="Dipeptidyl peptidase I (cathepsin C), exclusion domain"/>
    <property type="match status" value="1"/>
</dbReference>
<dbReference type="InterPro" id="IPR036496">
    <property type="entry name" value="CathepsinC_exc_dom_sf"/>
</dbReference>
<keyword evidence="13" id="KW-1185">Reference proteome</keyword>
<keyword evidence="10" id="KW-0472">Membrane</keyword>
<dbReference type="InterPro" id="IPR014882">
    <property type="entry name" value="CathepsinC_exc"/>
</dbReference>
<comment type="similarity">
    <text evidence="2">Belongs to the peptidase C1 family.</text>
</comment>
<protein>
    <recommendedName>
        <fullName evidence="4">Dipeptidyl peptidase 1</fullName>
    </recommendedName>
    <alternativeName>
        <fullName evidence="6">Cathepsin C</fullName>
    </alternativeName>
    <alternativeName>
        <fullName evidence="5">Cathepsin J</fullName>
    </alternativeName>
    <alternativeName>
        <fullName evidence="8">Dipeptidyl peptidase I</fullName>
    </alternativeName>
    <alternativeName>
        <fullName evidence="7">Dipeptidyl transferase</fullName>
    </alternativeName>
</protein>
<dbReference type="SMART" id="SM00645">
    <property type="entry name" value="Pept_C1"/>
    <property type="match status" value="1"/>
</dbReference>
<dbReference type="Gene3D" id="3.90.70.10">
    <property type="entry name" value="Cysteine proteinases"/>
    <property type="match status" value="1"/>
</dbReference>